<dbReference type="Pfam" id="PF13847">
    <property type="entry name" value="Methyltransf_31"/>
    <property type="match status" value="1"/>
</dbReference>
<evidence type="ECO:0000313" key="3">
    <source>
        <dbReference type="EMBL" id="RHW24146.1"/>
    </source>
</evidence>
<name>A0A417XUX7_9ACTN</name>
<keyword evidence="3" id="KW-0808">Transferase</keyword>
<dbReference type="InterPro" id="IPR053173">
    <property type="entry name" value="SAM-binding_MTase"/>
</dbReference>
<feature type="domain" description="S-adenosylmethionine-dependent methyltransferase Rv2258c-like winged HTH" evidence="2">
    <location>
        <begin position="36"/>
        <end position="100"/>
    </location>
</feature>
<dbReference type="InterPro" id="IPR036390">
    <property type="entry name" value="WH_DNA-bd_sf"/>
</dbReference>
<proteinExistence type="predicted"/>
<dbReference type="EMBL" id="QXGH01000035">
    <property type="protein sequence ID" value="RHW24146.1"/>
    <property type="molecule type" value="Genomic_DNA"/>
</dbReference>
<dbReference type="Proteomes" id="UP000283644">
    <property type="component" value="Unassembled WGS sequence"/>
</dbReference>
<dbReference type="GO" id="GO:0032259">
    <property type="term" value="P:methylation"/>
    <property type="evidence" value="ECO:0007669"/>
    <property type="project" value="UniProtKB-KW"/>
</dbReference>
<accession>A0A417XUX7</accession>
<dbReference type="PANTHER" id="PTHR45128">
    <property type="entry name" value="METHYLTRANSFERASE TYPE 11"/>
    <property type="match status" value="1"/>
</dbReference>
<keyword evidence="4" id="KW-1185">Reference proteome</keyword>
<keyword evidence="3" id="KW-0489">Methyltransferase</keyword>
<dbReference type="InterPro" id="IPR025714">
    <property type="entry name" value="Methyltranfer_dom"/>
</dbReference>
<dbReference type="RefSeq" id="WP_118928165.1">
    <property type="nucleotide sequence ID" value="NZ_QXGH01000035.1"/>
</dbReference>
<evidence type="ECO:0000259" key="2">
    <source>
        <dbReference type="Pfam" id="PF21320"/>
    </source>
</evidence>
<dbReference type="InterPro" id="IPR029063">
    <property type="entry name" value="SAM-dependent_MTases_sf"/>
</dbReference>
<gene>
    <name evidence="3" type="ORF">D0Z08_25850</name>
</gene>
<dbReference type="GO" id="GO:0008168">
    <property type="term" value="F:methyltransferase activity"/>
    <property type="evidence" value="ECO:0007669"/>
    <property type="project" value="UniProtKB-KW"/>
</dbReference>
<dbReference type="Gene3D" id="1.10.10.10">
    <property type="entry name" value="Winged helix-like DNA-binding domain superfamily/Winged helix DNA-binding domain"/>
    <property type="match status" value="1"/>
</dbReference>
<dbReference type="SUPFAM" id="SSF46785">
    <property type="entry name" value="Winged helix' DNA-binding domain"/>
    <property type="match status" value="1"/>
</dbReference>
<evidence type="ECO:0000313" key="4">
    <source>
        <dbReference type="Proteomes" id="UP000283644"/>
    </source>
</evidence>
<comment type="caution">
    <text evidence="3">The sequence shown here is derived from an EMBL/GenBank/DDBJ whole genome shotgun (WGS) entry which is preliminary data.</text>
</comment>
<organism evidence="3 4">
    <name type="scientific">Nocardioides immobilis</name>
    <dbReference type="NCBI Taxonomy" id="2049295"/>
    <lineage>
        <taxon>Bacteria</taxon>
        <taxon>Bacillati</taxon>
        <taxon>Actinomycetota</taxon>
        <taxon>Actinomycetes</taxon>
        <taxon>Propionibacteriales</taxon>
        <taxon>Nocardioidaceae</taxon>
        <taxon>Nocardioides</taxon>
    </lineage>
</organism>
<evidence type="ECO:0000259" key="1">
    <source>
        <dbReference type="Pfam" id="PF13847"/>
    </source>
</evidence>
<dbReference type="OrthoDB" id="9801363at2"/>
<dbReference type="AlphaFoldDB" id="A0A417XUX7"/>
<dbReference type="SUPFAM" id="SSF53335">
    <property type="entry name" value="S-adenosyl-L-methionine-dependent methyltransferases"/>
    <property type="match status" value="1"/>
</dbReference>
<reference evidence="3 4" key="1">
    <citation type="submission" date="2018-09" db="EMBL/GenBank/DDBJ databases">
        <title>Genome sequencing of Nocardioides immobilis CCTCC AB 2017083 for comparison to Nocardioides silvaticus.</title>
        <authorList>
            <person name="Li C."/>
            <person name="Wang G."/>
        </authorList>
    </citation>
    <scope>NUCLEOTIDE SEQUENCE [LARGE SCALE GENOMIC DNA]</scope>
    <source>
        <strain evidence="3 4">CCTCC AB 2017083</strain>
    </source>
</reference>
<dbReference type="Gene3D" id="3.40.50.150">
    <property type="entry name" value="Vaccinia Virus protein VP39"/>
    <property type="match status" value="1"/>
</dbReference>
<protein>
    <submittedName>
        <fullName evidence="3">Methyltransferase domain-containing protein</fullName>
    </submittedName>
</protein>
<dbReference type="PANTHER" id="PTHR45128:SF2">
    <property type="entry name" value="METHYLTRANSFERASE DOMAIN-CONTAINING PROTEIN"/>
    <property type="match status" value="1"/>
</dbReference>
<dbReference type="CDD" id="cd02440">
    <property type="entry name" value="AdoMet_MTases"/>
    <property type="match status" value="1"/>
</dbReference>
<dbReference type="InterPro" id="IPR048711">
    <property type="entry name" value="WHD_Rv2258c"/>
</dbReference>
<feature type="domain" description="Methyltransferase" evidence="1">
    <location>
        <begin position="176"/>
        <end position="292"/>
    </location>
</feature>
<dbReference type="InterPro" id="IPR036388">
    <property type="entry name" value="WH-like_DNA-bd_sf"/>
</dbReference>
<dbReference type="Pfam" id="PF21320">
    <property type="entry name" value="WHD_Rv2258c"/>
    <property type="match status" value="1"/>
</dbReference>
<sequence length="356" mass="37008">MTTQVQTEIDPAAVEAAMEKVLGDFAAAIGVTTVLLGISSGAWKALATGPATPADLADRVGTVEPYAREWLAAQAAAGYVDYDHADGTFTLPAAVTAVLTDDATTALFSAFGDAMAVMGADLARFRDRFAAGQGFGWHERSPGHWEAMAQISDASVIPFLPAWLAAMDGGDERLAAGGKVADIGCGYGGLLTALAGLYPRATVYGFDYHDASVARARSTASDARVSDRVRAEVATAKDYPGTAYDLITFVDSLHDLGDPVGALVHAREALAPDGSVLLIEPAAADRLEDNLTPVGRLWYSISTTVCTPNGVAQEGQPLGTVAGEAKLRAAAAAAGFTRVDRLDVEAPMNLLLQLRP</sequence>